<dbReference type="InterPro" id="IPR047589">
    <property type="entry name" value="DUF11_rpt"/>
</dbReference>
<keyword evidence="6" id="KW-1185">Reference proteome</keyword>
<dbReference type="InterPro" id="IPR001434">
    <property type="entry name" value="OmcB-like_DUF11"/>
</dbReference>
<dbReference type="PANTHER" id="PTHR34819:SF3">
    <property type="entry name" value="CELL SURFACE PROTEIN"/>
    <property type="match status" value="1"/>
</dbReference>
<feature type="domain" description="DUF11" evidence="3">
    <location>
        <begin position="779"/>
        <end position="910"/>
    </location>
</feature>
<feature type="domain" description="DUF11" evidence="3">
    <location>
        <begin position="642"/>
        <end position="770"/>
    </location>
</feature>
<feature type="compositionally biased region" description="Low complexity" evidence="1">
    <location>
        <begin position="1175"/>
        <end position="1188"/>
    </location>
</feature>
<dbReference type="InterPro" id="IPR013783">
    <property type="entry name" value="Ig-like_fold"/>
</dbReference>
<dbReference type="Pfam" id="PF18203">
    <property type="entry name" value="IPTL-CTERM"/>
    <property type="match status" value="1"/>
</dbReference>
<evidence type="ECO:0000313" key="6">
    <source>
        <dbReference type="Proteomes" id="UP000198781"/>
    </source>
</evidence>
<dbReference type="AlphaFoldDB" id="A0A1G7FBD3"/>
<dbReference type="RefSeq" id="WP_092746133.1">
    <property type="nucleotide sequence ID" value="NZ_FMZC01000028.1"/>
</dbReference>
<dbReference type="Pfam" id="PF01345">
    <property type="entry name" value="DUF11"/>
    <property type="match status" value="6"/>
</dbReference>
<sequence>MVLSFARRAASLLWSAASARRTAAPQGQGLPGRRHGLLLAGCLLAPGAVWAQATDILVNQDAVPASASGPAGGTFHYVVTVRHNTGSAATGVVLTDKLPVGSVFQSVTTTPAGMACTPNLAPGTAITAGNQTVQCNLGTMAVNTTKVVDFEVVLPSVSTNWINNASVTRNETDSDPSNDALDRRITTTEAADLALSVATNPTAPAGNPLTPGQPYRYVVDVNNQGPIGIPAGGRVEVTFSVPTGAAFTRVGGTNGWTCSPTASNASPLTSPGAPTPATVVTCSRSGAVANGAAVPSLEVEAAPNVTGSITTSFSVKGYKDTSTEMPDGQPANNTGSAEVNVAGDASDVSITKTVNGGTTYAIGDQITYTVRPRLNGGTSLVGVPVQVVDTLGAGLSFASASGTGWICNNAGQVITCDLPEYTGGNFTNLPTISVVANVLQTGTLPNTVTVATPSRTDSDTTNNAPGNVFITATNVADLQITKSASNYVNGQGIAVPIGQTYQYRLTARNRGPLAIAPAAATVPAAPSIVITDTVPNGVTLTGLNAASGAGWTCSALPLVGPGTFTCERTAGLGVNANAPDIVVDAVRTTAGSATNNACVKFSPETGGTREDPWYTDPSHGINCQGIGVGASDQSPGNEVQSDLSILKTFDKPTVPAGEVLTYTLVVTNSGPNPATNVSLRDVLPSLVTSAAAPGIVSVATTAGTCTPSGPSNVNTATLLCSLGTLNSGASATVTVAIRPTVARTAQRPNTATAYSPEVVDPALGNNTTTVQSEVTARVDLVASKTVSPTPTAISGEPVTYVVRAKNNGPSSAENVWLKDELPANAILIGTPVASNGGVCDAIPAGNGGTLNCRWGATGNSVFLANGGQYEVTYRLRAAGAWAPGVKLSNTVEIGTVTDEPVLTNNKAVAEIALSQPELDILVSMAHSADAIALGAETTYTITVKNSGPSFGTNVVMTDTFPVTHPTNGASSATFSFTGGLTVDKGGSCTAPAVGATSGGVTCTFPGLAKDEVATITFKMKATSLPAGAASGTIFHKAVVSVSETEFLQGGQNTLVNNTTYDQTSTKRDPIATDLSVNKAGPDGPIAEGADVDYVLTVRNNGTLTSNGAQVVDPLPAGLTFVSSPDCVAAGTTVTCSVGELTAGSSRQFRFKTRLAQPYNGNGPLVNTATLDAPGDTDPTNNTSTKTTTVRPKPDAITAVPTLSQWALILLSCLLGGLALRGAPGARRR</sequence>
<feature type="domain" description="DUF11" evidence="3">
    <location>
        <begin position="919"/>
        <end position="1043"/>
    </location>
</feature>
<dbReference type="PANTHER" id="PTHR34819">
    <property type="entry name" value="LARGE CYSTEINE-RICH PERIPLASMIC PROTEIN OMCB"/>
    <property type="match status" value="1"/>
</dbReference>
<evidence type="ECO:0000259" key="4">
    <source>
        <dbReference type="Pfam" id="PF18203"/>
    </source>
</evidence>
<evidence type="ECO:0000259" key="3">
    <source>
        <dbReference type="Pfam" id="PF01345"/>
    </source>
</evidence>
<dbReference type="Proteomes" id="UP000198781">
    <property type="component" value="Unassembled WGS sequence"/>
</dbReference>
<name>A0A1G7FBD3_9BURK</name>
<feature type="domain" description="IPTL-CTERM protein sorting" evidence="4">
    <location>
        <begin position="1197"/>
        <end position="1228"/>
    </location>
</feature>
<reference evidence="5 6" key="1">
    <citation type="submission" date="2016-10" db="EMBL/GenBank/DDBJ databases">
        <authorList>
            <person name="de Groot N.N."/>
        </authorList>
    </citation>
    <scope>NUCLEOTIDE SEQUENCE [LARGE SCALE GENOMIC DNA]</scope>
    <source>
        <strain evidence="5 6">DSM 16619</strain>
    </source>
</reference>
<dbReference type="InterPro" id="IPR026442">
    <property type="entry name" value="IPTL_CTERM"/>
</dbReference>
<dbReference type="Gene3D" id="2.60.40.740">
    <property type="match status" value="1"/>
</dbReference>
<feature type="domain" description="DUF11" evidence="3">
    <location>
        <begin position="66"/>
        <end position="180"/>
    </location>
</feature>
<dbReference type="STRING" id="187868.SAMN05192589_1284"/>
<feature type="region of interest" description="Disordered" evidence="1">
    <location>
        <begin position="1170"/>
        <end position="1190"/>
    </location>
</feature>
<dbReference type="InterPro" id="IPR051172">
    <property type="entry name" value="Chlamydia_OmcB"/>
</dbReference>
<feature type="domain" description="DUF11" evidence="3">
    <location>
        <begin position="347"/>
        <end position="464"/>
    </location>
</feature>
<evidence type="ECO:0000256" key="2">
    <source>
        <dbReference type="SAM" id="SignalP"/>
    </source>
</evidence>
<dbReference type="NCBIfam" id="TIGR04174">
    <property type="entry name" value="IPTL_CTERM"/>
    <property type="match status" value="1"/>
</dbReference>
<keyword evidence="2" id="KW-0732">Signal</keyword>
<organism evidence="5 6">
    <name type="scientific">Paracidovorax valerianellae</name>
    <dbReference type="NCBI Taxonomy" id="187868"/>
    <lineage>
        <taxon>Bacteria</taxon>
        <taxon>Pseudomonadati</taxon>
        <taxon>Pseudomonadota</taxon>
        <taxon>Betaproteobacteria</taxon>
        <taxon>Burkholderiales</taxon>
        <taxon>Comamonadaceae</taxon>
        <taxon>Paracidovorax</taxon>
    </lineage>
</organism>
<dbReference type="Gene3D" id="2.60.40.10">
    <property type="entry name" value="Immunoglobulins"/>
    <property type="match status" value="2"/>
</dbReference>
<feature type="domain" description="DUF11" evidence="3">
    <location>
        <begin position="1073"/>
        <end position="1186"/>
    </location>
</feature>
<feature type="signal peptide" evidence="2">
    <location>
        <begin position="1"/>
        <end position="23"/>
    </location>
</feature>
<feature type="chain" id="PRO_5011741212" evidence="2">
    <location>
        <begin position="24"/>
        <end position="1228"/>
    </location>
</feature>
<accession>A0A1G7FBD3</accession>
<evidence type="ECO:0000313" key="5">
    <source>
        <dbReference type="EMBL" id="SDE73183.1"/>
    </source>
</evidence>
<gene>
    <name evidence="5" type="ORF">SAMN05192589_1284</name>
</gene>
<dbReference type="NCBIfam" id="TIGR01451">
    <property type="entry name" value="B_ant_repeat"/>
    <property type="match status" value="5"/>
</dbReference>
<proteinExistence type="predicted"/>
<dbReference type="OrthoDB" id="158862at2"/>
<evidence type="ECO:0000256" key="1">
    <source>
        <dbReference type="SAM" id="MobiDB-lite"/>
    </source>
</evidence>
<dbReference type="EMBL" id="FMZC01000028">
    <property type="protein sequence ID" value="SDE73183.1"/>
    <property type="molecule type" value="Genomic_DNA"/>
</dbReference>
<protein>
    <submittedName>
        <fullName evidence="5">IPTL-CTERM protein sorting domain-containing protein</fullName>
    </submittedName>
</protein>